<evidence type="ECO:0000256" key="1">
    <source>
        <dbReference type="ARBA" id="ARBA00004651"/>
    </source>
</evidence>
<evidence type="ECO:0000313" key="9">
    <source>
        <dbReference type="EMBL" id="GES01876.1"/>
    </source>
</evidence>
<protein>
    <recommendedName>
        <fullName evidence="8">ABC3 transporter permease C-terminal domain-containing protein</fullName>
    </recommendedName>
</protein>
<dbReference type="PANTHER" id="PTHR30572">
    <property type="entry name" value="MEMBRANE COMPONENT OF TRANSPORTER-RELATED"/>
    <property type="match status" value="1"/>
</dbReference>
<dbReference type="GO" id="GO:0005886">
    <property type="term" value="C:plasma membrane"/>
    <property type="evidence" value="ECO:0007669"/>
    <property type="project" value="UniProtKB-SubCell"/>
</dbReference>
<proteinExistence type="inferred from homology"/>
<comment type="caution">
    <text evidence="9">The sequence shown here is derived from an EMBL/GenBank/DDBJ whole genome shotgun (WGS) entry which is preliminary data.</text>
</comment>
<accession>A0A5M3VZE5</accession>
<dbReference type="InterPro" id="IPR003838">
    <property type="entry name" value="ABC3_permease_C"/>
</dbReference>
<dbReference type="GO" id="GO:0022857">
    <property type="term" value="F:transmembrane transporter activity"/>
    <property type="evidence" value="ECO:0007669"/>
    <property type="project" value="TreeGrafter"/>
</dbReference>
<evidence type="ECO:0000256" key="3">
    <source>
        <dbReference type="ARBA" id="ARBA00022692"/>
    </source>
</evidence>
<evidence type="ECO:0000256" key="5">
    <source>
        <dbReference type="ARBA" id="ARBA00023136"/>
    </source>
</evidence>
<dbReference type="PANTHER" id="PTHR30572:SF4">
    <property type="entry name" value="ABC TRANSPORTER PERMEASE YTRF"/>
    <property type="match status" value="1"/>
</dbReference>
<feature type="transmembrane region" description="Helical" evidence="7">
    <location>
        <begin position="528"/>
        <end position="548"/>
    </location>
</feature>
<feature type="transmembrane region" description="Helical" evidence="7">
    <location>
        <begin position="294"/>
        <end position="316"/>
    </location>
</feature>
<feature type="domain" description="ABC3 transporter permease C-terminal" evidence="8">
    <location>
        <begin position="300"/>
        <end position="414"/>
    </location>
</feature>
<keyword evidence="3 7" id="KW-0812">Transmembrane</keyword>
<feature type="transmembrane region" description="Helical" evidence="7">
    <location>
        <begin position="471"/>
        <end position="491"/>
    </location>
</feature>
<keyword evidence="10" id="KW-1185">Reference proteome</keyword>
<feature type="transmembrane region" description="Helical" evidence="7">
    <location>
        <begin position="430"/>
        <end position="451"/>
    </location>
</feature>
<feature type="transmembrane region" description="Helical" evidence="7">
    <location>
        <begin position="337"/>
        <end position="360"/>
    </location>
</feature>
<gene>
    <name evidence="9" type="ORF">Acor_39410</name>
</gene>
<evidence type="ECO:0000313" key="10">
    <source>
        <dbReference type="Proteomes" id="UP000334990"/>
    </source>
</evidence>
<evidence type="ECO:0000256" key="7">
    <source>
        <dbReference type="SAM" id="Phobius"/>
    </source>
</evidence>
<feature type="transmembrane region" description="Helical" evidence="7">
    <location>
        <begin position="1037"/>
        <end position="1061"/>
    </location>
</feature>
<feature type="transmembrane region" description="Helical" evidence="7">
    <location>
        <begin position="986"/>
        <end position="1017"/>
    </location>
</feature>
<dbReference type="EMBL" id="BLAD01000053">
    <property type="protein sequence ID" value="GES01876.1"/>
    <property type="molecule type" value="Genomic_DNA"/>
</dbReference>
<dbReference type="Pfam" id="PF02687">
    <property type="entry name" value="FtsX"/>
    <property type="match status" value="2"/>
</dbReference>
<dbReference type="InterPro" id="IPR050250">
    <property type="entry name" value="Macrolide_Exporter_MacB"/>
</dbReference>
<comment type="subcellular location">
    <subcellularLocation>
        <location evidence="1">Cell membrane</location>
        <topology evidence="1">Multi-pass membrane protein</topology>
    </subcellularLocation>
</comment>
<dbReference type="OrthoDB" id="5101691at2"/>
<dbReference type="RefSeq" id="WP_155338134.1">
    <property type="nucleotide sequence ID" value="NZ_BAAABN010000030.1"/>
</dbReference>
<dbReference type="AlphaFoldDB" id="A0A5M3VZE5"/>
<reference evidence="9 10" key="1">
    <citation type="submission" date="2019-10" db="EMBL/GenBank/DDBJ databases">
        <title>Whole genome shotgun sequence of Acrocarpospora corrugata NBRC 13972.</title>
        <authorList>
            <person name="Ichikawa N."/>
            <person name="Kimura A."/>
            <person name="Kitahashi Y."/>
            <person name="Komaki H."/>
            <person name="Oguchi A."/>
        </authorList>
    </citation>
    <scope>NUCLEOTIDE SEQUENCE [LARGE SCALE GENOMIC DNA]</scope>
    <source>
        <strain evidence="9 10">NBRC 13972</strain>
    </source>
</reference>
<keyword evidence="4 7" id="KW-1133">Transmembrane helix</keyword>
<keyword evidence="2" id="KW-1003">Cell membrane</keyword>
<evidence type="ECO:0000256" key="4">
    <source>
        <dbReference type="ARBA" id="ARBA00022989"/>
    </source>
</evidence>
<evidence type="ECO:0000256" key="2">
    <source>
        <dbReference type="ARBA" id="ARBA00022475"/>
    </source>
</evidence>
<name>A0A5M3VZE5_9ACTN</name>
<feature type="domain" description="ABC3 transporter permease C-terminal" evidence="8">
    <location>
        <begin position="947"/>
        <end position="1064"/>
    </location>
</feature>
<organism evidence="9 10">
    <name type="scientific">Acrocarpospora corrugata</name>
    <dbReference type="NCBI Taxonomy" id="35763"/>
    <lineage>
        <taxon>Bacteria</taxon>
        <taxon>Bacillati</taxon>
        <taxon>Actinomycetota</taxon>
        <taxon>Actinomycetes</taxon>
        <taxon>Streptosporangiales</taxon>
        <taxon>Streptosporangiaceae</taxon>
        <taxon>Acrocarpospora</taxon>
    </lineage>
</organism>
<evidence type="ECO:0000256" key="6">
    <source>
        <dbReference type="ARBA" id="ARBA00038076"/>
    </source>
</evidence>
<feature type="transmembrane region" description="Helical" evidence="7">
    <location>
        <begin position="389"/>
        <end position="409"/>
    </location>
</feature>
<dbReference type="Proteomes" id="UP000334990">
    <property type="component" value="Unassembled WGS sequence"/>
</dbReference>
<keyword evidence="5 7" id="KW-0472">Membrane</keyword>
<sequence length="1078" mass="112683">MRGRTPLVLRRAVSEPLLLVAAFGSILLATTALVALTMYAVTVAEVGVRRAMETAPLETVSARVSAPVDGSSFPTLDRNIRVEYGETYGDIPAEVSVSIRSDSYALPGQESREQPELTRFAAYEGLEQQARLISGAWPKEQPSGRVEAVLSQPAAQAMNLSVGGEFRIFGRLDDKPVDVRLAGIFQLADPYSERWAGDDVLRRGSEVGNYTTYGPLVVPRETFVARFATNVTATWLAVPDLRDLPREELRPFADRVAGLGDRLKADCSACTAYSRLPDMLGQLDQAALVARSTMLVPVLQLLLLAAYALMLTARLLADHRRMEVALLRSRGAGSVRLGLLAGAESLLVAVPCAIVAPFLAPPLLQLVSSIPWFRASGVRLTPTPDLSTFLISAGVAVACAILLALPAVRGARRTYVEEQSSRGRGERQGLIQRAGADLVLLVVAALAVWQLQHYGAPVTSTAGGGLGIDPLIVMGPALALLCGGMLGLRLVPIVAKAAERITSQRRSLAPALGAWQVSRRPLRYSGPVLLLTMAIAIGVVSIATAATWRNSQLDQANHIAAADLRVAGPVAGPELGVFGRGGTYAKLPGVTAVSPVYRGSIKLGIVDAAFLAVDATKLDRLMTLRDDLAEDSVATLGRDLSGERPEFPAVEIPGTPKALAMTVSVTLGKPEVADSYLNMVPRLVLRDALGARYEARAGVLVPDGADHVLTVDLAAAAGQAGSIAYPLSLTGILLDVPVPRIGSAFSMRVGSVLADGQALTAPDDWTAIIRASGRGGGLLAPPEAISGGLLTLQVPRAGAEEFPDPQGPGLVAVLPGLPETPMLPVVVTADLAASAKLAVGRASQLSIDGQDTPVMPVGIVAAMPGTGGNTPAVLADLETLQARDLTTARSPHLAGEWWLATPDGRAAAELTAHPEWDQTVVDRAALARQLRDDPLASGLQGALILGFGAALVFAVLGFMVNAAVAARERMAEFVLLRALGVSFRQVFGLLAVEQAFIIGLSLLGGTVLAAVVATLVVPHIVLTGQATSVTPGVLLDIPWGATIALLAAVAVVLFAVVGGLARTLRRQGLGRALRIGED</sequence>
<comment type="similarity">
    <text evidence="6">Belongs to the ABC-4 integral membrane protein family.</text>
</comment>
<evidence type="ECO:0000259" key="8">
    <source>
        <dbReference type="Pfam" id="PF02687"/>
    </source>
</evidence>
<feature type="transmembrane region" description="Helical" evidence="7">
    <location>
        <begin position="942"/>
        <end position="965"/>
    </location>
</feature>